<name>A0A6B2LKZ8_9EUKA</name>
<organism evidence="3">
    <name type="scientific">Arcella intermedia</name>
    <dbReference type="NCBI Taxonomy" id="1963864"/>
    <lineage>
        <taxon>Eukaryota</taxon>
        <taxon>Amoebozoa</taxon>
        <taxon>Tubulinea</taxon>
        <taxon>Elardia</taxon>
        <taxon>Arcellinida</taxon>
        <taxon>Sphaerothecina</taxon>
        <taxon>Arcellidae</taxon>
        <taxon>Arcella</taxon>
    </lineage>
</organism>
<sequence>MLWSFIGAFFGIAVVSVLHSYWLSNIDKVGLIGSMGAAAILLYGTQSPLAQPRNVLGGNVISALVGVSLHYAFASVPEYNWIADALAVAISLTLMQLTKTVHPPAGATALIFVSDSRVWHLGFLYVVVPVIFGFFLMVLVALIIMNIKLRYPKHWV</sequence>
<dbReference type="InterPro" id="IPR058581">
    <property type="entry name" value="TM_HPP"/>
</dbReference>
<feature type="transmembrane region" description="Helical" evidence="1">
    <location>
        <begin position="30"/>
        <end position="49"/>
    </location>
</feature>
<evidence type="ECO:0000259" key="2">
    <source>
        <dbReference type="Pfam" id="PF04982"/>
    </source>
</evidence>
<dbReference type="PANTHER" id="PTHR33741:SF5">
    <property type="entry name" value="TRANSMEMBRANE PROTEIN DDB_G0269096-RELATED"/>
    <property type="match status" value="1"/>
</dbReference>
<dbReference type="AlphaFoldDB" id="A0A6B2LKZ8"/>
<feature type="transmembrane region" description="Helical" evidence="1">
    <location>
        <begin position="118"/>
        <end position="144"/>
    </location>
</feature>
<feature type="transmembrane region" description="Helical" evidence="1">
    <location>
        <begin position="55"/>
        <end position="74"/>
    </location>
</feature>
<dbReference type="InterPro" id="IPR007065">
    <property type="entry name" value="HPP"/>
</dbReference>
<protein>
    <recommendedName>
        <fullName evidence="2">HPP transmembrane region domain-containing protein</fullName>
    </recommendedName>
</protein>
<dbReference type="EMBL" id="GIBP01008764">
    <property type="protein sequence ID" value="NDV37733.1"/>
    <property type="molecule type" value="Transcribed_RNA"/>
</dbReference>
<dbReference type="Pfam" id="PF04982">
    <property type="entry name" value="TM_HPP"/>
    <property type="match status" value="1"/>
</dbReference>
<dbReference type="PANTHER" id="PTHR33741">
    <property type="entry name" value="TRANSMEMBRANE PROTEIN DDB_G0269096-RELATED"/>
    <property type="match status" value="1"/>
</dbReference>
<reference evidence="3" key="1">
    <citation type="journal article" date="2020" name="J. Eukaryot. Microbiol.">
        <title>De novo Sequencing, Assembly and Annotation of the Transcriptome for the Free-Living Testate Amoeba Arcella intermedia.</title>
        <authorList>
            <person name="Ribeiro G.M."/>
            <person name="Porfirio-Sousa A.L."/>
            <person name="Maurer-Alcala X.X."/>
            <person name="Katz L.A."/>
            <person name="Lahr D.J.G."/>
        </authorList>
    </citation>
    <scope>NUCLEOTIDE SEQUENCE</scope>
</reference>
<evidence type="ECO:0000256" key="1">
    <source>
        <dbReference type="SAM" id="Phobius"/>
    </source>
</evidence>
<accession>A0A6B2LKZ8</accession>
<feature type="domain" description="HPP transmembrane region" evidence="2">
    <location>
        <begin position="1"/>
        <end position="152"/>
    </location>
</feature>
<keyword evidence="1" id="KW-0472">Membrane</keyword>
<keyword evidence="1" id="KW-1133">Transmembrane helix</keyword>
<feature type="transmembrane region" description="Helical" evidence="1">
    <location>
        <begin position="6"/>
        <end position="23"/>
    </location>
</feature>
<evidence type="ECO:0000313" key="3">
    <source>
        <dbReference type="EMBL" id="NDV37733.1"/>
    </source>
</evidence>
<keyword evidence="1" id="KW-0812">Transmembrane</keyword>
<proteinExistence type="predicted"/>